<proteinExistence type="predicted"/>
<dbReference type="Gene3D" id="1.10.287.1080">
    <property type="entry name" value="MazG-like"/>
    <property type="match status" value="1"/>
</dbReference>
<dbReference type="Pfam" id="PF03819">
    <property type="entry name" value="MazG"/>
    <property type="match status" value="1"/>
</dbReference>
<dbReference type="SUPFAM" id="SSF101386">
    <property type="entry name" value="all-alpha NTP pyrophosphatases"/>
    <property type="match status" value="1"/>
</dbReference>
<dbReference type="PANTHER" id="PTHR42702:SF1">
    <property type="entry name" value="REGULATORY PROTEIN FOR BETA-LACTAMASE"/>
    <property type="match status" value="1"/>
</dbReference>
<dbReference type="EMBL" id="CADCTF010000003">
    <property type="protein sequence ID" value="CAA9211128.1"/>
    <property type="molecule type" value="Genomic_DNA"/>
</dbReference>
<gene>
    <name evidence="2" type="ORF">AVDCRST_MAG50-29</name>
</gene>
<protein>
    <recommendedName>
        <fullName evidence="1">NTP pyrophosphohydrolase MazG-like domain-containing protein</fullName>
    </recommendedName>
</protein>
<evidence type="ECO:0000259" key="1">
    <source>
        <dbReference type="Pfam" id="PF03819"/>
    </source>
</evidence>
<feature type="domain" description="NTP pyrophosphohydrolase MazG-like" evidence="1">
    <location>
        <begin position="26"/>
        <end position="77"/>
    </location>
</feature>
<evidence type="ECO:0000313" key="2">
    <source>
        <dbReference type="EMBL" id="CAA9211128.1"/>
    </source>
</evidence>
<dbReference type="AlphaFoldDB" id="A0A6J4H2Z9"/>
<accession>A0A6J4H2Z9</accession>
<dbReference type="PANTHER" id="PTHR42702">
    <property type="entry name" value="NUCLEOTIDE PYROPHOSPHOHYDROLASE"/>
    <property type="match status" value="1"/>
</dbReference>
<dbReference type="InterPro" id="IPR004518">
    <property type="entry name" value="MazG-like_dom"/>
</dbReference>
<reference evidence="2" key="1">
    <citation type="submission" date="2020-02" db="EMBL/GenBank/DDBJ databases">
        <authorList>
            <person name="Meier V. D."/>
        </authorList>
    </citation>
    <scope>NUCLEOTIDE SEQUENCE</scope>
    <source>
        <strain evidence="2">AVDCRST_MAG50</strain>
    </source>
</reference>
<name>A0A6J4H2Z9_9ACTN</name>
<organism evidence="2">
    <name type="scientific">uncultured Acidimicrobiales bacterium</name>
    <dbReference type="NCBI Taxonomy" id="310071"/>
    <lineage>
        <taxon>Bacteria</taxon>
        <taxon>Bacillati</taxon>
        <taxon>Actinomycetota</taxon>
        <taxon>Acidimicrobiia</taxon>
        <taxon>Acidimicrobiales</taxon>
        <taxon>environmental samples</taxon>
    </lineage>
</organism>
<sequence>MELRAFQDLIDRTYGTRDAARGIPAAVAWLAEEVGELAKAARKGTVEEQLEELADVLAWTVSLASQLGLDSEDAIARYAGGCPKCRAIPCACPG</sequence>